<evidence type="ECO:0000313" key="3">
    <source>
        <dbReference type="Proteomes" id="UP000216339"/>
    </source>
</evidence>
<protein>
    <recommendedName>
        <fullName evidence="1">HMA domain-containing protein</fullName>
    </recommendedName>
</protein>
<reference evidence="2 3" key="1">
    <citation type="submission" date="2016-11" db="EMBL/GenBank/DDBJ databases">
        <title>Study of marine rhodopsin-containing bacteria.</title>
        <authorList>
            <person name="Yoshizawa S."/>
            <person name="Kumagai Y."/>
            <person name="Kogure K."/>
        </authorList>
    </citation>
    <scope>NUCLEOTIDE SEQUENCE [LARGE SCALE GENOMIC DNA]</scope>
    <source>
        <strain evidence="2 3">SAORIC-28</strain>
    </source>
</reference>
<dbReference type="InterPro" id="IPR036163">
    <property type="entry name" value="HMA_dom_sf"/>
</dbReference>
<evidence type="ECO:0000259" key="1">
    <source>
        <dbReference type="PROSITE" id="PS50846"/>
    </source>
</evidence>
<dbReference type="SUPFAM" id="SSF55008">
    <property type="entry name" value="HMA, heavy metal-associated domain"/>
    <property type="match status" value="1"/>
</dbReference>
<evidence type="ECO:0000313" key="2">
    <source>
        <dbReference type="EMBL" id="PAP74660.1"/>
    </source>
</evidence>
<dbReference type="InterPro" id="IPR006121">
    <property type="entry name" value="HMA_dom"/>
</dbReference>
<sequence>MSGLACETCAASLTAALEALDGVEAVAVDLDERDQRADVALAPGHRVADAAVREAVTDAGFTMRHVERPTTPSP</sequence>
<dbReference type="Proteomes" id="UP000216339">
    <property type="component" value="Unassembled WGS sequence"/>
</dbReference>
<dbReference type="Pfam" id="PF00403">
    <property type="entry name" value="HMA"/>
    <property type="match status" value="1"/>
</dbReference>
<dbReference type="PROSITE" id="PS50846">
    <property type="entry name" value="HMA_2"/>
    <property type="match status" value="1"/>
</dbReference>
<keyword evidence="3" id="KW-1185">Reference proteome</keyword>
<comment type="caution">
    <text evidence="2">The sequence shown here is derived from an EMBL/GenBank/DDBJ whole genome shotgun (WGS) entry which is preliminary data.</text>
</comment>
<organism evidence="2 3">
    <name type="scientific">Rubrivirga marina</name>
    <dbReference type="NCBI Taxonomy" id="1196024"/>
    <lineage>
        <taxon>Bacteria</taxon>
        <taxon>Pseudomonadati</taxon>
        <taxon>Rhodothermota</taxon>
        <taxon>Rhodothermia</taxon>
        <taxon>Rhodothermales</taxon>
        <taxon>Rubricoccaceae</taxon>
        <taxon>Rubrivirga</taxon>
    </lineage>
</organism>
<dbReference type="Gene3D" id="3.30.70.100">
    <property type="match status" value="1"/>
</dbReference>
<proteinExistence type="predicted"/>
<dbReference type="CDD" id="cd00371">
    <property type="entry name" value="HMA"/>
    <property type="match status" value="1"/>
</dbReference>
<name>A0A271IU66_9BACT</name>
<dbReference type="AlphaFoldDB" id="A0A271IU66"/>
<accession>A0A271IU66</accession>
<gene>
    <name evidence="2" type="ORF">BSZ37_20280</name>
</gene>
<dbReference type="GO" id="GO:0046872">
    <property type="term" value="F:metal ion binding"/>
    <property type="evidence" value="ECO:0007669"/>
    <property type="project" value="InterPro"/>
</dbReference>
<feature type="domain" description="HMA" evidence="1">
    <location>
        <begin position="1"/>
        <end position="64"/>
    </location>
</feature>
<dbReference type="EMBL" id="MQWD01000005">
    <property type="protein sequence ID" value="PAP74660.1"/>
    <property type="molecule type" value="Genomic_DNA"/>
</dbReference>